<feature type="coiled-coil region" evidence="5">
    <location>
        <begin position="247"/>
        <end position="281"/>
    </location>
</feature>
<dbReference type="InterPro" id="IPR019359">
    <property type="entry name" value="CCDC85"/>
</dbReference>
<gene>
    <name evidence="7" type="primary">Necator_chrV.g20940</name>
    <name evidence="7" type="ORF">RB195_016147</name>
</gene>
<evidence type="ECO:0000313" key="8">
    <source>
        <dbReference type="Proteomes" id="UP001303046"/>
    </source>
</evidence>
<keyword evidence="8" id="KW-1185">Reference proteome</keyword>
<dbReference type="PANTHER" id="PTHR13546">
    <property type="entry name" value="RE60986P"/>
    <property type="match status" value="1"/>
</dbReference>
<feature type="compositionally biased region" description="Low complexity" evidence="6">
    <location>
        <begin position="534"/>
        <end position="544"/>
    </location>
</feature>
<organism evidence="7 8">
    <name type="scientific">Necator americanus</name>
    <name type="common">Human hookworm</name>
    <dbReference type="NCBI Taxonomy" id="51031"/>
    <lineage>
        <taxon>Eukaryota</taxon>
        <taxon>Metazoa</taxon>
        <taxon>Ecdysozoa</taxon>
        <taxon>Nematoda</taxon>
        <taxon>Chromadorea</taxon>
        <taxon>Rhabditida</taxon>
        <taxon>Rhabditina</taxon>
        <taxon>Rhabditomorpha</taxon>
        <taxon>Strongyloidea</taxon>
        <taxon>Ancylostomatidae</taxon>
        <taxon>Bunostominae</taxon>
        <taxon>Necator</taxon>
    </lineage>
</organism>
<accession>A0ABR1E7S9</accession>
<evidence type="ECO:0000256" key="1">
    <source>
        <dbReference type="ARBA" id="ARBA00004536"/>
    </source>
</evidence>
<comment type="similarity">
    <text evidence="2">Belongs to the CCDC85 family.</text>
</comment>
<protein>
    <submittedName>
        <fullName evidence="7">Uncharacterized protein</fullName>
    </submittedName>
</protein>
<dbReference type="Pfam" id="PF10226">
    <property type="entry name" value="CCDC85"/>
    <property type="match status" value="1"/>
</dbReference>
<evidence type="ECO:0000256" key="4">
    <source>
        <dbReference type="ARBA" id="ARBA00023054"/>
    </source>
</evidence>
<comment type="subcellular location">
    <subcellularLocation>
        <location evidence="1">Cell junction</location>
        <location evidence="1">Adherens junction</location>
    </subcellularLocation>
</comment>
<sequence length="597" mass="67368">MGPSLAPLISAVRVELAMIATRSNPLAPPRPSSAAAYATATGFGISRLEIKCWKQRKKRGNYRGTLFFRENTGTQMSTISVSTASTEQTTVQSAHPNVENQSANTSMTSEKSDSSRPSLHYPTVCVQVPRAPASQLSSPPSGVSYAVPFPKPIQYSAAQLHYENMKHRCKMLDAENQRLMRVQNELISDANRRVEMHVNEIRMLKEDNKKLTATNKELRDLCCYLDDDRQKTRRLAREWQKFGRYSSQVMKQEMSIYQQRLREVEERHNEVLRENEELKQLCLYLDEQRQRYAVYHGEDDKESEDLGCGSSERSEECDDSKEVCDTSINQQKELALRMICQRVDTAGATSQLSSLDQTAETERLVNYIQSLEARIKQLERASQQNGLWHSACTLVSENDEKTIIDRCDELYNDTIPEKITPLNNKTMQISSCSTMTNSGTTYASSETDMESAVFVMGDEVDEIGALEVRSLTRIEEDGEDKEKPLDDVEEQSAQLPPAIAPLSESLLNVGRLSLTSSELSLSLNESTEDLRPRSLSSKSAPLTSSRMPRITWKNSLFRKPFNRNEKGRENNDSSQISIDRKLPLPCTNTNRCGITAV</sequence>
<evidence type="ECO:0000256" key="2">
    <source>
        <dbReference type="ARBA" id="ARBA00009052"/>
    </source>
</evidence>
<dbReference type="PANTHER" id="PTHR13546:SF15">
    <property type="entry name" value="CCDC85"/>
    <property type="match status" value="1"/>
</dbReference>
<evidence type="ECO:0000313" key="7">
    <source>
        <dbReference type="EMBL" id="KAK6758747.1"/>
    </source>
</evidence>
<evidence type="ECO:0000256" key="3">
    <source>
        <dbReference type="ARBA" id="ARBA00022949"/>
    </source>
</evidence>
<feature type="region of interest" description="Disordered" evidence="6">
    <location>
        <begin position="522"/>
        <end position="544"/>
    </location>
</feature>
<dbReference type="EMBL" id="JAVFWL010000005">
    <property type="protein sequence ID" value="KAK6758747.1"/>
    <property type="molecule type" value="Genomic_DNA"/>
</dbReference>
<feature type="compositionally biased region" description="Polar residues" evidence="6">
    <location>
        <begin position="85"/>
        <end position="109"/>
    </location>
</feature>
<comment type="caution">
    <text evidence="7">The sequence shown here is derived from an EMBL/GenBank/DDBJ whole genome shotgun (WGS) entry which is preliminary data.</text>
</comment>
<feature type="region of interest" description="Disordered" evidence="6">
    <location>
        <begin position="85"/>
        <end position="118"/>
    </location>
</feature>
<proteinExistence type="inferred from homology"/>
<name>A0ABR1E7S9_NECAM</name>
<evidence type="ECO:0000256" key="5">
    <source>
        <dbReference type="SAM" id="Coils"/>
    </source>
</evidence>
<evidence type="ECO:0000256" key="6">
    <source>
        <dbReference type="SAM" id="MobiDB-lite"/>
    </source>
</evidence>
<feature type="region of interest" description="Disordered" evidence="6">
    <location>
        <begin position="471"/>
        <end position="492"/>
    </location>
</feature>
<dbReference type="Proteomes" id="UP001303046">
    <property type="component" value="Unassembled WGS sequence"/>
</dbReference>
<feature type="compositionally biased region" description="Basic and acidic residues" evidence="6">
    <location>
        <begin position="471"/>
        <end position="486"/>
    </location>
</feature>
<reference evidence="7 8" key="1">
    <citation type="submission" date="2023-08" db="EMBL/GenBank/DDBJ databases">
        <title>A Necator americanus chromosomal reference genome.</title>
        <authorList>
            <person name="Ilik V."/>
            <person name="Petrzelkova K.J."/>
            <person name="Pardy F."/>
            <person name="Fuh T."/>
            <person name="Niatou-Singa F.S."/>
            <person name="Gouil Q."/>
            <person name="Baker L."/>
            <person name="Ritchie M.E."/>
            <person name="Jex A.R."/>
            <person name="Gazzola D."/>
            <person name="Li H."/>
            <person name="Toshio Fujiwara R."/>
            <person name="Zhan B."/>
            <person name="Aroian R.V."/>
            <person name="Pafco B."/>
            <person name="Schwarz E.M."/>
        </authorList>
    </citation>
    <scope>NUCLEOTIDE SEQUENCE [LARGE SCALE GENOMIC DNA]</scope>
    <source>
        <strain evidence="7 8">Aroian</strain>
        <tissue evidence="7">Whole animal</tissue>
    </source>
</reference>
<keyword evidence="3" id="KW-0965">Cell junction</keyword>
<feature type="coiled-coil region" evidence="5">
    <location>
        <begin position="162"/>
        <end position="221"/>
    </location>
</feature>
<keyword evidence="4 5" id="KW-0175">Coiled coil</keyword>